<evidence type="ECO:0000313" key="11">
    <source>
        <dbReference type="Proteomes" id="UP001497623"/>
    </source>
</evidence>
<dbReference type="SMART" id="SM00249">
    <property type="entry name" value="PHD"/>
    <property type="match status" value="1"/>
</dbReference>
<feature type="non-terminal residue" evidence="10">
    <location>
        <position position="401"/>
    </location>
</feature>
<dbReference type="CDD" id="cd00024">
    <property type="entry name" value="CD_CSD"/>
    <property type="match status" value="1"/>
</dbReference>
<sequence>QISKEFDEMEDRESDSKHDSDDDDEYQVEHILMQRQKHGKTQFLIKWRGFDQSESTWEPEENLEGCQELLNSFHNQTKCFCSGPGYWYDRMLECQRCKHWFHESCVACLKYKLIPGDQFYCYVCEFCNQDKEFIHRLAFGWKELVHLALFNLLHSKNLQLEMARPIGLQRYFDYEDHITPWINYNWDSFQCPPDLQVIPKKDRPEHILKTLIANKSRFKCGTEIRKRKSLFTLKGSSPPSVREIVLPEDFPITEASMAKISFIERAIAMLPVLKTFKVDEKEWKKISFVEEKAGPKKRRSLYYCGECVGCRTQQPCGRCVPCEDKPMFGGPGRAKQKCLKQLCDDHPKKRKMRNRESPTFQNPYQHFMEDSSVFVSGFESTRFESLSEHRLELVMPDQLEL</sequence>
<evidence type="ECO:0000256" key="7">
    <source>
        <dbReference type="SAM" id="MobiDB-lite"/>
    </source>
</evidence>
<evidence type="ECO:0000259" key="8">
    <source>
        <dbReference type="PROSITE" id="PS50013"/>
    </source>
</evidence>
<dbReference type="InterPro" id="IPR001965">
    <property type="entry name" value="Znf_PHD"/>
</dbReference>
<evidence type="ECO:0000256" key="2">
    <source>
        <dbReference type="ARBA" id="ARBA00022723"/>
    </source>
</evidence>
<dbReference type="EMBL" id="CAXKWB010006623">
    <property type="protein sequence ID" value="CAL4083661.1"/>
    <property type="molecule type" value="Genomic_DNA"/>
</dbReference>
<dbReference type="SUPFAM" id="SSF57903">
    <property type="entry name" value="FYVE/PHD zinc finger"/>
    <property type="match status" value="1"/>
</dbReference>
<feature type="domain" description="Chromo" evidence="8">
    <location>
        <begin position="26"/>
        <end position="76"/>
    </location>
</feature>
<evidence type="ECO:0000256" key="5">
    <source>
        <dbReference type="ARBA" id="ARBA00023242"/>
    </source>
</evidence>
<dbReference type="PROSITE" id="PS51058">
    <property type="entry name" value="ZF_CXXC"/>
    <property type="match status" value="1"/>
</dbReference>
<evidence type="ECO:0000313" key="10">
    <source>
        <dbReference type="EMBL" id="CAL4083661.1"/>
    </source>
</evidence>
<keyword evidence="2" id="KW-0479">Metal-binding</keyword>
<dbReference type="PRINTS" id="PR00504">
    <property type="entry name" value="CHROMODOMAIN"/>
</dbReference>
<reference evidence="10 11" key="1">
    <citation type="submission" date="2024-05" db="EMBL/GenBank/DDBJ databases">
        <authorList>
            <person name="Wallberg A."/>
        </authorList>
    </citation>
    <scope>NUCLEOTIDE SEQUENCE [LARGE SCALE GENOMIC DNA]</scope>
</reference>
<dbReference type="SUPFAM" id="SSF54160">
    <property type="entry name" value="Chromo domain-like"/>
    <property type="match status" value="1"/>
</dbReference>
<organism evidence="10 11">
    <name type="scientific">Meganyctiphanes norvegica</name>
    <name type="common">Northern krill</name>
    <name type="synonym">Thysanopoda norvegica</name>
    <dbReference type="NCBI Taxonomy" id="48144"/>
    <lineage>
        <taxon>Eukaryota</taxon>
        <taxon>Metazoa</taxon>
        <taxon>Ecdysozoa</taxon>
        <taxon>Arthropoda</taxon>
        <taxon>Crustacea</taxon>
        <taxon>Multicrustacea</taxon>
        <taxon>Malacostraca</taxon>
        <taxon>Eumalacostraca</taxon>
        <taxon>Eucarida</taxon>
        <taxon>Euphausiacea</taxon>
        <taxon>Euphausiidae</taxon>
        <taxon>Meganyctiphanes</taxon>
    </lineage>
</organism>
<dbReference type="InterPro" id="IPR023780">
    <property type="entry name" value="Chromo_domain"/>
</dbReference>
<protein>
    <submittedName>
        <fullName evidence="10">Uncharacterized protein</fullName>
    </submittedName>
</protein>
<dbReference type="PROSITE" id="PS00598">
    <property type="entry name" value="CHROMO_1"/>
    <property type="match status" value="1"/>
</dbReference>
<dbReference type="GO" id="GO:0005694">
    <property type="term" value="C:chromosome"/>
    <property type="evidence" value="ECO:0007669"/>
    <property type="project" value="UniProtKB-ARBA"/>
</dbReference>
<keyword evidence="11" id="KW-1185">Reference proteome</keyword>
<gene>
    <name evidence="10" type="ORF">MNOR_LOCUS12200</name>
</gene>
<dbReference type="Gene3D" id="3.90.980.20">
    <property type="match status" value="1"/>
</dbReference>
<comment type="subcellular location">
    <subcellularLocation>
        <location evidence="1">Nucleus</location>
    </subcellularLocation>
</comment>
<feature type="domain" description="CXXC-type" evidence="9">
    <location>
        <begin position="295"/>
        <end position="344"/>
    </location>
</feature>
<accession>A0AAV2QEZ5</accession>
<evidence type="ECO:0000256" key="3">
    <source>
        <dbReference type="ARBA" id="ARBA00022771"/>
    </source>
</evidence>
<dbReference type="PROSITE" id="PS50013">
    <property type="entry name" value="CHROMO_2"/>
    <property type="match status" value="1"/>
</dbReference>
<dbReference type="InterPro" id="IPR002857">
    <property type="entry name" value="Znf_CXXC"/>
</dbReference>
<evidence type="ECO:0000256" key="4">
    <source>
        <dbReference type="ARBA" id="ARBA00022833"/>
    </source>
</evidence>
<comment type="caution">
    <text evidence="10">The sequence shown here is derived from an EMBL/GenBank/DDBJ whole genome shotgun (WGS) entry which is preliminary data.</text>
</comment>
<feature type="region of interest" description="Disordered" evidence="7">
    <location>
        <begin position="1"/>
        <end position="25"/>
    </location>
</feature>
<dbReference type="InterPro" id="IPR017984">
    <property type="entry name" value="Chromo_dom_subgr"/>
</dbReference>
<keyword evidence="3 6" id="KW-0863">Zinc-finger</keyword>
<dbReference type="Gene3D" id="2.40.50.40">
    <property type="match status" value="1"/>
</dbReference>
<keyword evidence="4" id="KW-0862">Zinc</keyword>
<dbReference type="Pfam" id="PF00385">
    <property type="entry name" value="Chromo"/>
    <property type="match status" value="1"/>
</dbReference>
<dbReference type="Proteomes" id="UP001497623">
    <property type="component" value="Unassembled WGS sequence"/>
</dbReference>
<name>A0AAV2QEZ5_MEGNR</name>
<dbReference type="InterPro" id="IPR011011">
    <property type="entry name" value="Znf_FYVE_PHD"/>
</dbReference>
<dbReference type="InterPro" id="IPR023779">
    <property type="entry name" value="Chromodomain_CS"/>
</dbReference>
<proteinExistence type="predicted"/>
<dbReference type="SMART" id="SM00298">
    <property type="entry name" value="CHROMO"/>
    <property type="match status" value="1"/>
</dbReference>
<dbReference type="GO" id="GO:0005634">
    <property type="term" value="C:nucleus"/>
    <property type="evidence" value="ECO:0007669"/>
    <property type="project" value="UniProtKB-SubCell"/>
</dbReference>
<dbReference type="AlphaFoldDB" id="A0AAV2QEZ5"/>
<evidence type="ECO:0000259" key="9">
    <source>
        <dbReference type="PROSITE" id="PS51058"/>
    </source>
</evidence>
<dbReference type="Pfam" id="PF02008">
    <property type="entry name" value="zf-CXXC"/>
    <property type="match status" value="1"/>
</dbReference>
<dbReference type="InterPro" id="IPR016197">
    <property type="entry name" value="Chromo-like_dom_sf"/>
</dbReference>
<dbReference type="InterPro" id="IPR000953">
    <property type="entry name" value="Chromo/chromo_shadow_dom"/>
</dbReference>
<dbReference type="InterPro" id="IPR051219">
    <property type="entry name" value="Heterochromatin_chromo-domain"/>
</dbReference>
<evidence type="ECO:0000256" key="1">
    <source>
        <dbReference type="ARBA" id="ARBA00004123"/>
    </source>
</evidence>
<dbReference type="GO" id="GO:0008270">
    <property type="term" value="F:zinc ion binding"/>
    <property type="evidence" value="ECO:0007669"/>
    <property type="project" value="UniProtKB-KW"/>
</dbReference>
<evidence type="ECO:0000256" key="6">
    <source>
        <dbReference type="PROSITE-ProRule" id="PRU00509"/>
    </source>
</evidence>
<dbReference type="GO" id="GO:0003677">
    <property type="term" value="F:DNA binding"/>
    <property type="evidence" value="ECO:0007669"/>
    <property type="project" value="InterPro"/>
</dbReference>
<keyword evidence="5" id="KW-0539">Nucleus</keyword>
<feature type="non-terminal residue" evidence="10">
    <location>
        <position position="1"/>
    </location>
</feature>
<dbReference type="PANTHER" id="PTHR22812">
    <property type="entry name" value="CHROMOBOX PROTEIN"/>
    <property type="match status" value="1"/>
</dbReference>